<gene>
    <name evidence="1" type="ORF">METZ01_LOCUS409604</name>
</gene>
<dbReference type="EMBL" id="UINC01158935">
    <property type="protein sequence ID" value="SVD56750.1"/>
    <property type="molecule type" value="Genomic_DNA"/>
</dbReference>
<feature type="non-terminal residue" evidence="1">
    <location>
        <position position="29"/>
    </location>
</feature>
<protein>
    <submittedName>
        <fullName evidence="1">Uncharacterized protein</fullName>
    </submittedName>
</protein>
<accession>A0A382WDZ1</accession>
<organism evidence="1">
    <name type="scientific">marine metagenome</name>
    <dbReference type="NCBI Taxonomy" id="408172"/>
    <lineage>
        <taxon>unclassified sequences</taxon>
        <taxon>metagenomes</taxon>
        <taxon>ecological metagenomes</taxon>
    </lineage>
</organism>
<proteinExistence type="predicted"/>
<dbReference type="AlphaFoldDB" id="A0A382WDZ1"/>
<name>A0A382WDZ1_9ZZZZ</name>
<reference evidence="1" key="1">
    <citation type="submission" date="2018-05" db="EMBL/GenBank/DDBJ databases">
        <authorList>
            <person name="Lanie J.A."/>
            <person name="Ng W.-L."/>
            <person name="Kazmierczak K.M."/>
            <person name="Andrzejewski T.M."/>
            <person name="Davidsen T.M."/>
            <person name="Wayne K.J."/>
            <person name="Tettelin H."/>
            <person name="Glass J.I."/>
            <person name="Rusch D."/>
            <person name="Podicherti R."/>
            <person name="Tsui H.-C.T."/>
            <person name="Winkler M.E."/>
        </authorList>
    </citation>
    <scope>NUCLEOTIDE SEQUENCE</scope>
</reference>
<sequence>MLVFVLAGTYRTALIDPGELSHQHAGLTD</sequence>
<evidence type="ECO:0000313" key="1">
    <source>
        <dbReference type="EMBL" id="SVD56750.1"/>
    </source>
</evidence>